<keyword evidence="2" id="KW-0012">Acyltransferase</keyword>
<dbReference type="EMBL" id="JABFMS010000002">
    <property type="protein sequence ID" value="NUT79799.1"/>
    <property type="molecule type" value="Genomic_DNA"/>
</dbReference>
<dbReference type="PANTHER" id="PTHR43415:SF3">
    <property type="entry name" value="GNAT-FAMILY ACETYLTRANSFERASE"/>
    <property type="match status" value="1"/>
</dbReference>
<dbReference type="PROSITE" id="PS51186">
    <property type="entry name" value="GNAT"/>
    <property type="match status" value="1"/>
</dbReference>
<dbReference type="RefSeq" id="WP_116642907.1">
    <property type="nucleotide sequence ID" value="NZ_JABFMS010000002.1"/>
</dbReference>
<dbReference type="SUPFAM" id="SSF55729">
    <property type="entry name" value="Acyl-CoA N-acyltransferases (Nat)"/>
    <property type="match status" value="1"/>
</dbReference>
<dbReference type="Pfam" id="PF13302">
    <property type="entry name" value="Acetyltransf_3"/>
    <property type="match status" value="1"/>
</dbReference>
<dbReference type="InterPro" id="IPR000182">
    <property type="entry name" value="GNAT_dom"/>
</dbReference>
<comment type="caution">
    <text evidence="2">The sequence shown here is derived from an EMBL/GenBank/DDBJ whole genome shotgun (WGS) entry which is preliminary data.</text>
</comment>
<sequence length="185" mass="21611">METLGQLREINTAELELMLSWRNAPNVRANMYTRHEISLKEHLAWWERVQLRDDQLYFMCEIDGKPTGIVGFNDLDLVNSISSWAFYAAPDAPKGTGSKMEFLALDHAFKHMRLHKLMCEVLAFNAPVIKLHQKFNFKVEGVLREHHSVNGEYVDVYKLGILSREWEAHRSYIYAKLMKLSRSKK</sequence>
<keyword evidence="2" id="KW-0808">Transferase</keyword>
<name>A0AAJ3FS64_9PSED</name>
<dbReference type="NCBIfam" id="TIGR03585">
    <property type="entry name" value="PseH"/>
    <property type="match status" value="1"/>
</dbReference>
<evidence type="ECO:0000259" key="1">
    <source>
        <dbReference type="PROSITE" id="PS51186"/>
    </source>
</evidence>
<reference evidence="2 3" key="1">
    <citation type="journal article" date="2020" name="Front. Plant Sci.">
        <title>Isolation of Rhizosphere Bacteria That Improve Quality and Water Stress Tolerance in Greenhouse Ornamentals.</title>
        <authorList>
            <person name="Nordstedt N.P."/>
            <person name="Jones M.L."/>
        </authorList>
    </citation>
    <scope>NUCLEOTIDE SEQUENCE [LARGE SCALE GENOMIC DNA]</scope>
    <source>
        <strain evidence="2 3">C2F7</strain>
    </source>
</reference>
<gene>
    <name evidence="2" type="primary">pseH</name>
    <name evidence="2" type="ORF">HNO85_02465</name>
</gene>
<dbReference type="Proteomes" id="UP000562723">
    <property type="component" value="Unassembled WGS sequence"/>
</dbReference>
<dbReference type="EC" id="2.3.1.202" evidence="2"/>
<evidence type="ECO:0000313" key="3">
    <source>
        <dbReference type="Proteomes" id="UP000562723"/>
    </source>
</evidence>
<evidence type="ECO:0000313" key="2">
    <source>
        <dbReference type="EMBL" id="NUT79799.1"/>
    </source>
</evidence>
<organism evidence="2 3">
    <name type="scientific">Pseudomonas brassicacearum</name>
    <dbReference type="NCBI Taxonomy" id="930166"/>
    <lineage>
        <taxon>Bacteria</taxon>
        <taxon>Pseudomonadati</taxon>
        <taxon>Pseudomonadota</taxon>
        <taxon>Gammaproteobacteria</taxon>
        <taxon>Pseudomonadales</taxon>
        <taxon>Pseudomonadaceae</taxon>
        <taxon>Pseudomonas</taxon>
    </lineage>
</organism>
<proteinExistence type="predicted"/>
<dbReference type="InterPro" id="IPR020036">
    <property type="entry name" value="PseH"/>
</dbReference>
<protein>
    <submittedName>
        <fullName evidence="2">UDP-4-amino-4, 6-dideoxy-N-acetyl-beta-L-altrosamine N-acetyltransferase</fullName>
        <ecNumber evidence="2">2.3.1.202</ecNumber>
    </submittedName>
</protein>
<dbReference type="AlphaFoldDB" id="A0AAJ3FS64"/>
<dbReference type="PANTHER" id="PTHR43415">
    <property type="entry name" value="SPERMIDINE N(1)-ACETYLTRANSFERASE"/>
    <property type="match status" value="1"/>
</dbReference>
<dbReference type="InterPro" id="IPR016181">
    <property type="entry name" value="Acyl_CoA_acyltransferase"/>
</dbReference>
<feature type="domain" description="N-acetyltransferase" evidence="1">
    <location>
        <begin position="5"/>
        <end position="160"/>
    </location>
</feature>
<dbReference type="GO" id="GO:0016747">
    <property type="term" value="F:acyltransferase activity, transferring groups other than amino-acyl groups"/>
    <property type="evidence" value="ECO:0007669"/>
    <property type="project" value="InterPro"/>
</dbReference>
<dbReference type="Gene3D" id="3.40.630.30">
    <property type="match status" value="1"/>
</dbReference>
<accession>A0AAJ3FS64</accession>